<evidence type="ECO:0000256" key="1">
    <source>
        <dbReference type="SAM" id="MobiDB-lite"/>
    </source>
</evidence>
<proteinExistence type="predicted"/>
<dbReference type="GeneID" id="54412341"/>
<keyword evidence="3" id="KW-1185">Reference proteome</keyword>
<dbReference type="RefSeq" id="XP_033518321.1">
    <property type="nucleotide sequence ID" value="XM_033671909.1"/>
</dbReference>
<dbReference type="AlphaFoldDB" id="A0A6A5ZZR4"/>
<reference evidence="2" key="1">
    <citation type="journal article" date="2020" name="Stud. Mycol.">
        <title>101 Dothideomycetes genomes: a test case for predicting lifestyles and emergence of pathogens.</title>
        <authorList>
            <person name="Haridas S."/>
            <person name="Albert R."/>
            <person name="Binder M."/>
            <person name="Bloem J."/>
            <person name="Labutti K."/>
            <person name="Salamov A."/>
            <person name="Andreopoulos B."/>
            <person name="Baker S."/>
            <person name="Barry K."/>
            <person name="Bills G."/>
            <person name="Bluhm B."/>
            <person name="Cannon C."/>
            <person name="Castanera R."/>
            <person name="Culley D."/>
            <person name="Daum C."/>
            <person name="Ezra D."/>
            <person name="Gonzalez J."/>
            <person name="Henrissat B."/>
            <person name="Kuo A."/>
            <person name="Liang C."/>
            <person name="Lipzen A."/>
            <person name="Lutzoni F."/>
            <person name="Magnuson J."/>
            <person name="Mondo S."/>
            <person name="Nolan M."/>
            <person name="Ohm R."/>
            <person name="Pangilinan J."/>
            <person name="Park H.-J."/>
            <person name="Ramirez L."/>
            <person name="Alfaro M."/>
            <person name="Sun H."/>
            <person name="Tritt A."/>
            <person name="Yoshinaga Y."/>
            <person name="Zwiers L.-H."/>
            <person name="Turgeon B."/>
            <person name="Goodwin S."/>
            <person name="Spatafora J."/>
            <person name="Crous P."/>
            <person name="Grigoriev I."/>
        </authorList>
    </citation>
    <scope>NUCLEOTIDE SEQUENCE</scope>
    <source>
        <strain evidence="2">CBS 119687</strain>
    </source>
</reference>
<feature type="region of interest" description="Disordered" evidence="1">
    <location>
        <begin position="1"/>
        <end position="144"/>
    </location>
</feature>
<feature type="compositionally biased region" description="Low complexity" evidence="1">
    <location>
        <begin position="62"/>
        <end position="73"/>
    </location>
</feature>
<organism evidence="2 3">
    <name type="scientific">Dothidotthia symphoricarpi CBS 119687</name>
    <dbReference type="NCBI Taxonomy" id="1392245"/>
    <lineage>
        <taxon>Eukaryota</taxon>
        <taxon>Fungi</taxon>
        <taxon>Dikarya</taxon>
        <taxon>Ascomycota</taxon>
        <taxon>Pezizomycotina</taxon>
        <taxon>Dothideomycetes</taxon>
        <taxon>Pleosporomycetidae</taxon>
        <taxon>Pleosporales</taxon>
        <taxon>Dothidotthiaceae</taxon>
        <taxon>Dothidotthia</taxon>
    </lineage>
</organism>
<accession>A0A6A5ZZR4</accession>
<dbReference type="Proteomes" id="UP000799771">
    <property type="component" value="Unassembled WGS sequence"/>
</dbReference>
<name>A0A6A5ZZR4_9PLEO</name>
<feature type="compositionally biased region" description="Basic and acidic residues" evidence="1">
    <location>
        <begin position="111"/>
        <end position="144"/>
    </location>
</feature>
<sequence length="144" mass="15175">MPSSHATSHALTKSDQTQTQAHTQDRTQEYEQEHHKSAQASVIHPFPSFPPSPAGLNLNLFTALSGALSSSSKKTTHKNVDGSETSVEEGNGRAAVQGGAQGHGDAFAGAHAEEGGRVRGGVREGSVRESERKVERVDHLGIEG</sequence>
<protein>
    <submittedName>
        <fullName evidence="2">Uncharacterized protein</fullName>
    </submittedName>
</protein>
<feature type="compositionally biased region" description="Basic and acidic residues" evidence="1">
    <location>
        <begin position="23"/>
        <end position="36"/>
    </location>
</feature>
<dbReference type="EMBL" id="ML977521">
    <property type="protein sequence ID" value="KAF2123928.1"/>
    <property type="molecule type" value="Genomic_DNA"/>
</dbReference>
<gene>
    <name evidence="2" type="ORF">P153DRAFT_401483</name>
</gene>
<evidence type="ECO:0000313" key="2">
    <source>
        <dbReference type="EMBL" id="KAF2123928.1"/>
    </source>
</evidence>
<feature type="compositionally biased region" description="Polar residues" evidence="1">
    <location>
        <begin position="1"/>
        <end position="22"/>
    </location>
</feature>
<evidence type="ECO:0000313" key="3">
    <source>
        <dbReference type="Proteomes" id="UP000799771"/>
    </source>
</evidence>